<dbReference type="EMBL" id="QNUL01000004">
    <property type="protein sequence ID" value="REA62720.1"/>
    <property type="molecule type" value="Genomic_DNA"/>
</dbReference>
<sequence>MSIYKSQVVGFEQTFQIGQDAYFTSVAPVSSFVVSFEDDTETGYFYSVAVGEQITILDALHIYNVGDVIHRDKPCKIQIMWTEDGQIASLLINGYCQAVFDFSQRAGFCRNNFPENKGVWKQTGSRLLTDELIAEIFSKQS</sequence>
<comment type="caution">
    <text evidence="1">The sequence shown here is derived from an EMBL/GenBank/DDBJ whole genome shotgun (WGS) entry which is preliminary data.</text>
</comment>
<keyword evidence="2" id="KW-1185">Reference proteome</keyword>
<reference evidence="1 2" key="1">
    <citation type="submission" date="2018-07" db="EMBL/GenBank/DDBJ databases">
        <title>Dyadobacter roseus sp. nov., isolated from rose rhizosphere soil.</title>
        <authorList>
            <person name="Chen L."/>
        </authorList>
    </citation>
    <scope>NUCLEOTIDE SEQUENCE [LARGE SCALE GENOMIC DNA]</scope>
    <source>
        <strain evidence="1 2">RS19</strain>
    </source>
</reference>
<dbReference type="OrthoDB" id="5679620at2"/>
<dbReference type="InterPro" id="IPR014449">
    <property type="entry name" value="UCP007050_HI0931"/>
</dbReference>
<name>A0A3D8YDW7_9BACT</name>
<dbReference type="PIRSF" id="PIRSF007050">
    <property type="entry name" value="UPC007050"/>
    <property type="match status" value="1"/>
</dbReference>
<dbReference type="Proteomes" id="UP000256373">
    <property type="component" value="Unassembled WGS sequence"/>
</dbReference>
<accession>A0A3D8YDW7</accession>
<evidence type="ECO:0000313" key="1">
    <source>
        <dbReference type="EMBL" id="REA62720.1"/>
    </source>
</evidence>
<evidence type="ECO:0000313" key="2">
    <source>
        <dbReference type="Proteomes" id="UP000256373"/>
    </source>
</evidence>
<dbReference type="AlphaFoldDB" id="A0A3D8YDW7"/>
<dbReference type="RefSeq" id="WP_115830017.1">
    <property type="nucleotide sequence ID" value="NZ_QNUL01000004.1"/>
</dbReference>
<gene>
    <name evidence="1" type="ORF">DSL64_07295</name>
</gene>
<organism evidence="1 2">
    <name type="scientific">Dyadobacter luteus</name>
    <dbReference type="NCBI Taxonomy" id="2259619"/>
    <lineage>
        <taxon>Bacteria</taxon>
        <taxon>Pseudomonadati</taxon>
        <taxon>Bacteroidota</taxon>
        <taxon>Cytophagia</taxon>
        <taxon>Cytophagales</taxon>
        <taxon>Spirosomataceae</taxon>
        <taxon>Dyadobacter</taxon>
    </lineage>
</organism>
<protein>
    <submittedName>
        <fullName evidence="1">DUF2251 domain-containing protein</fullName>
    </submittedName>
</protein>
<proteinExistence type="predicted"/>
<dbReference type="Pfam" id="PF10008">
    <property type="entry name" value="DUF2251"/>
    <property type="match status" value="1"/>
</dbReference>